<feature type="region of interest" description="Disordered" evidence="1">
    <location>
        <begin position="71"/>
        <end position="97"/>
    </location>
</feature>
<dbReference type="SUPFAM" id="SSF89069">
    <property type="entry name" value="N-terminal, cytoplasmic domain of anti-sigmaE factor RseA"/>
    <property type="match status" value="1"/>
</dbReference>
<dbReference type="Gene3D" id="1.10.10.880">
    <property type="entry name" value="Anti sigma-E protein RseA, N-terminal domain"/>
    <property type="match status" value="1"/>
</dbReference>
<name>A0A3B0YW51_9ZZZZ</name>
<dbReference type="EMBL" id="UOFM01000053">
    <property type="protein sequence ID" value="VAW73154.1"/>
    <property type="molecule type" value="Genomic_DNA"/>
</dbReference>
<dbReference type="InterPro" id="IPR052383">
    <property type="entry name" value="Anti-sigma-E_RseA-like"/>
</dbReference>
<dbReference type="InterPro" id="IPR005572">
    <property type="entry name" value="Anti-sigma_E_RseA_N"/>
</dbReference>
<dbReference type="PANTHER" id="PTHR38104">
    <property type="match status" value="1"/>
</dbReference>
<sequence>MNDEIREQLSALADDELNEMERPLLLGRVQRDMTLRECLGRYQLIGEVMRGTGASVGTSIAQRVQNALTDDAPLMASQSAAQQESRPERERRRPGQQDVWWKPLAGLAVAASVALVAVLAVTTERNNEPGTSVIAVTHTTPKATLVSDAREARWDRIEPQVEKRLSDYLVNHSEYAASRGVQGVMPYARVVSDTH</sequence>
<reference evidence="4" key="1">
    <citation type="submission" date="2018-06" db="EMBL/GenBank/DDBJ databases">
        <authorList>
            <person name="Zhirakovskaya E."/>
        </authorList>
    </citation>
    <scope>NUCLEOTIDE SEQUENCE</scope>
</reference>
<dbReference type="AlphaFoldDB" id="A0A3B0YW51"/>
<feature type="compositionally biased region" description="Basic and acidic residues" evidence="1">
    <location>
        <begin position="85"/>
        <end position="95"/>
    </location>
</feature>
<keyword evidence="2" id="KW-1133">Transmembrane helix</keyword>
<evidence type="ECO:0000313" key="4">
    <source>
        <dbReference type="EMBL" id="VAW73154.1"/>
    </source>
</evidence>
<evidence type="ECO:0000259" key="3">
    <source>
        <dbReference type="Pfam" id="PF03872"/>
    </source>
</evidence>
<organism evidence="4">
    <name type="scientific">hydrothermal vent metagenome</name>
    <dbReference type="NCBI Taxonomy" id="652676"/>
    <lineage>
        <taxon>unclassified sequences</taxon>
        <taxon>metagenomes</taxon>
        <taxon>ecological metagenomes</taxon>
    </lineage>
</organism>
<dbReference type="CDD" id="cd16328">
    <property type="entry name" value="RseA_N"/>
    <property type="match status" value="1"/>
</dbReference>
<dbReference type="InterPro" id="IPR036147">
    <property type="entry name" value="Anti-sigma_E_RseA_N_sf"/>
</dbReference>
<proteinExistence type="predicted"/>
<gene>
    <name evidence="4" type="ORF">MNBD_GAMMA14-28</name>
</gene>
<keyword evidence="2" id="KW-0472">Membrane</keyword>
<evidence type="ECO:0000256" key="1">
    <source>
        <dbReference type="SAM" id="MobiDB-lite"/>
    </source>
</evidence>
<feature type="transmembrane region" description="Helical" evidence="2">
    <location>
        <begin position="99"/>
        <end position="121"/>
    </location>
</feature>
<dbReference type="PANTHER" id="PTHR38104:SF1">
    <property type="entry name" value="ANTI-SIGMA-E FACTOR RSEA"/>
    <property type="match status" value="1"/>
</dbReference>
<dbReference type="Pfam" id="PF03872">
    <property type="entry name" value="RseA_N"/>
    <property type="match status" value="1"/>
</dbReference>
<evidence type="ECO:0000256" key="2">
    <source>
        <dbReference type="SAM" id="Phobius"/>
    </source>
</evidence>
<dbReference type="GO" id="GO:0016989">
    <property type="term" value="F:sigma factor antagonist activity"/>
    <property type="evidence" value="ECO:0007669"/>
    <property type="project" value="InterPro"/>
</dbReference>
<keyword evidence="2" id="KW-0812">Transmembrane</keyword>
<protein>
    <recommendedName>
        <fullName evidence="3">Anti sigma-E protein RseA N-terminal domain-containing protein</fullName>
    </recommendedName>
</protein>
<feature type="domain" description="Anti sigma-E protein RseA N-terminal" evidence="3">
    <location>
        <begin position="6"/>
        <end position="88"/>
    </location>
</feature>
<accession>A0A3B0YW51</accession>